<feature type="signal peptide" evidence="10">
    <location>
        <begin position="1"/>
        <end position="27"/>
    </location>
</feature>
<comment type="caution">
    <text evidence="11">The sequence shown here is derived from an EMBL/GenBank/DDBJ whole genome shotgun (WGS) entry which is preliminary data.</text>
</comment>
<dbReference type="GO" id="GO:0046930">
    <property type="term" value="C:pore complex"/>
    <property type="evidence" value="ECO:0007669"/>
    <property type="project" value="UniProtKB-KW"/>
</dbReference>
<evidence type="ECO:0000256" key="7">
    <source>
        <dbReference type="ARBA" id="ARBA00023114"/>
    </source>
</evidence>
<evidence type="ECO:0000256" key="6">
    <source>
        <dbReference type="ARBA" id="ARBA00023065"/>
    </source>
</evidence>
<organism evidence="11 12">
    <name type="scientific">Reinekea thalattae</name>
    <dbReference type="NCBI Taxonomy" id="2593301"/>
    <lineage>
        <taxon>Bacteria</taxon>
        <taxon>Pseudomonadati</taxon>
        <taxon>Pseudomonadota</taxon>
        <taxon>Gammaproteobacteria</taxon>
        <taxon>Oceanospirillales</taxon>
        <taxon>Saccharospirillaceae</taxon>
        <taxon>Reinekea</taxon>
    </lineage>
</organism>
<comment type="similarity">
    <text evidence="2">Belongs to the porin LamB (TC 1.B.3) family.</text>
</comment>
<comment type="subcellular location">
    <subcellularLocation>
        <location evidence="1">Cell outer membrane</location>
        <topology evidence="1">Multi-pass membrane protein</topology>
    </subcellularLocation>
</comment>
<dbReference type="InterPro" id="IPR036998">
    <property type="entry name" value="Porin_LamB_sf"/>
</dbReference>
<keyword evidence="4" id="KW-1134">Transmembrane beta strand</keyword>
<dbReference type="SUPFAM" id="SSF56935">
    <property type="entry name" value="Porins"/>
    <property type="match status" value="1"/>
</dbReference>
<keyword evidence="5" id="KW-0812">Transmembrane</keyword>
<dbReference type="RefSeq" id="WP_147714561.1">
    <property type="nucleotide sequence ID" value="NZ_VKAD01000002.1"/>
</dbReference>
<accession>A0A5C8Z4X9</accession>
<dbReference type="InterPro" id="IPR003192">
    <property type="entry name" value="Porin_LamB"/>
</dbReference>
<keyword evidence="10" id="KW-0732">Signal</keyword>
<dbReference type="GO" id="GO:0006811">
    <property type="term" value="P:monoatomic ion transport"/>
    <property type="evidence" value="ECO:0007669"/>
    <property type="project" value="UniProtKB-KW"/>
</dbReference>
<dbReference type="InterPro" id="IPR050286">
    <property type="entry name" value="G_neg_Bact_CarbUptk_Porin"/>
</dbReference>
<reference evidence="11 12" key="1">
    <citation type="submission" date="2019-07" db="EMBL/GenBank/DDBJ databases">
        <title>Reinekea sp. strain SSH23 genome sequencing and assembly.</title>
        <authorList>
            <person name="Kim I."/>
        </authorList>
    </citation>
    <scope>NUCLEOTIDE SEQUENCE [LARGE SCALE GENOMIC DNA]</scope>
    <source>
        <strain evidence="11 12">SSH23</strain>
    </source>
</reference>
<evidence type="ECO:0000256" key="5">
    <source>
        <dbReference type="ARBA" id="ARBA00022692"/>
    </source>
</evidence>
<proteinExistence type="inferred from homology"/>
<name>A0A5C8Z4X9_9GAMM</name>
<keyword evidence="9" id="KW-0998">Cell outer membrane</keyword>
<dbReference type="Pfam" id="PF02264">
    <property type="entry name" value="LamB"/>
    <property type="match status" value="1"/>
</dbReference>
<protein>
    <submittedName>
        <fullName evidence="11">Carbohydrate porin</fullName>
    </submittedName>
</protein>
<evidence type="ECO:0000256" key="2">
    <source>
        <dbReference type="ARBA" id="ARBA00007055"/>
    </source>
</evidence>
<dbReference type="OrthoDB" id="106611at2"/>
<dbReference type="PANTHER" id="PTHR38762">
    <property type="entry name" value="CRYPTIC OUTER MEMBRANE PORIN BGLH-RELATED"/>
    <property type="match status" value="1"/>
</dbReference>
<dbReference type="GO" id="GO:0009279">
    <property type="term" value="C:cell outer membrane"/>
    <property type="evidence" value="ECO:0007669"/>
    <property type="project" value="UniProtKB-SubCell"/>
</dbReference>
<keyword evidence="12" id="KW-1185">Reference proteome</keyword>
<evidence type="ECO:0000256" key="4">
    <source>
        <dbReference type="ARBA" id="ARBA00022452"/>
    </source>
</evidence>
<evidence type="ECO:0000256" key="3">
    <source>
        <dbReference type="ARBA" id="ARBA00022448"/>
    </source>
</evidence>
<evidence type="ECO:0000313" key="11">
    <source>
        <dbReference type="EMBL" id="TXR51966.1"/>
    </source>
</evidence>
<evidence type="ECO:0000256" key="8">
    <source>
        <dbReference type="ARBA" id="ARBA00023136"/>
    </source>
</evidence>
<dbReference type="GO" id="GO:0015774">
    <property type="term" value="P:polysaccharide transport"/>
    <property type="evidence" value="ECO:0007669"/>
    <property type="project" value="TreeGrafter"/>
</dbReference>
<dbReference type="Gene3D" id="2.40.170.10">
    <property type="entry name" value="Porin, LamB type"/>
    <property type="match status" value="1"/>
</dbReference>
<evidence type="ECO:0000313" key="12">
    <source>
        <dbReference type="Proteomes" id="UP000321764"/>
    </source>
</evidence>
<feature type="chain" id="PRO_5022765305" evidence="10">
    <location>
        <begin position="28"/>
        <end position="384"/>
    </location>
</feature>
<dbReference type="GO" id="GO:0015144">
    <property type="term" value="F:carbohydrate transmembrane transporter activity"/>
    <property type="evidence" value="ECO:0007669"/>
    <property type="project" value="TreeGrafter"/>
</dbReference>
<keyword evidence="8" id="KW-0472">Membrane</keyword>
<dbReference type="Proteomes" id="UP000321764">
    <property type="component" value="Unassembled WGS sequence"/>
</dbReference>
<keyword evidence="3" id="KW-0813">Transport</keyword>
<keyword evidence="7" id="KW-0626">Porin</keyword>
<keyword evidence="6" id="KW-0406">Ion transport</keyword>
<gene>
    <name evidence="11" type="ORF">FME95_11125</name>
</gene>
<dbReference type="AlphaFoldDB" id="A0A5C8Z4X9"/>
<evidence type="ECO:0000256" key="1">
    <source>
        <dbReference type="ARBA" id="ARBA00004571"/>
    </source>
</evidence>
<dbReference type="GO" id="GO:0015288">
    <property type="term" value="F:porin activity"/>
    <property type="evidence" value="ECO:0007669"/>
    <property type="project" value="UniProtKB-KW"/>
</dbReference>
<sequence length="384" mass="41990">MKTIKRLPLSALVLSISSVVASSAVLADDDFNFTGYGRLGMAYQTADETAVSPEGAYNGSSTMGRLGNEGPGGEIQFNKAFEGENGSQWDIVIMAENWGGSTFNNKKFYAGGKNLFESQPDMYVWAGRNFNQRPQQGLNDYAWMTHDGQGAGFQNMDLGFAQLDLSFVGQADGLADSGYYAVTSKLAGIAAGPASIDLYFNYGFQNDEVITTDTIDAYQIGSQINTALGKVTLRYSANSDDTVLYSWNTGLKDETTNIYASFESGVNVNDNISVDYLLAYHNRNDDNDDSNTRVNYSGIVRPMIAWDDVHSTWLEAGYTMVDYTEIDSTNTAWKFTASQNLAIGKGAGARPMLRFYTTVGNEDNESTSTESDILTVGAMFEAWW</sequence>
<evidence type="ECO:0000256" key="9">
    <source>
        <dbReference type="ARBA" id="ARBA00023237"/>
    </source>
</evidence>
<dbReference type="PANTHER" id="PTHR38762:SF1">
    <property type="entry name" value="CRYPTIC OUTER MEMBRANE PORIN BGLH-RELATED"/>
    <property type="match status" value="1"/>
</dbReference>
<evidence type="ECO:0000256" key="10">
    <source>
        <dbReference type="SAM" id="SignalP"/>
    </source>
</evidence>
<dbReference type="EMBL" id="VKAD01000002">
    <property type="protein sequence ID" value="TXR51966.1"/>
    <property type="molecule type" value="Genomic_DNA"/>
</dbReference>